<proteinExistence type="predicted"/>
<organism evidence="2 3">
    <name type="scientific">Paraconiothyrium brasiliense</name>
    <dbReference type="NCBI Taxonomy" id="300254"/>
    <lineage>
        <taxon>Eukaryota</taxon>
        <taxon>Fungi</taxon>
        <taxon>Dikarya</taxon>
        <taxon>Ascomycota</taxon>
        <taxon>Pezizomycotina</taxon>
        <taxon>Dothideomycetes</taxon>
        <taxon>Pleosporomycetidae</taxon>
        <taxon>Pleosporales</taxon>
        <taxon>Massarineae</taxon>
        <taxon>Didymosphaeriaceae</taxon>
        <taxon>Paraconiothyrium</taxon>
    </lineage>
</organism>
<dbReference type="EMBL" id="JAKJXO020000006">
    <property type="protein sequence ID" value="KAL1603513.1"/>
    <property type="molecule type" value="Genomic_DNA"/>
</dbReference>
<keyword evidence="1" id="KW-0472">Membrane</keyword>
<comment type="caution">
    <text evidence="2">The sequence shown here is derived from an EMBL/GenBank/DDBJ whole genome shotgun (WGS) entry which is preliminary data.</text>
</comment>
<feature type="transmembrane region" description="Helical" evidence="1">
    <location>
        <begin position="320"/>
        <end position="345"/>
    </location>
</feature>
<name>A0ABR3RGV0_9PLEO</name>
<keyword evidence="3" id="KW-1185">Reference proteome</keyword>
<dbReference type="Proteomes" id="UP001521785">
    <property type="component" value="Unassembled WGS sequence"/>
</dbReference>
<keyword evidence="1" id="KW-1133">Transmembrane helix</keyword>
<protein>
    <submittedName>
        <fullName evidence="2">Uncharacterized protein</fullName>
    </submittedName>
</protein>
<evidence type="ECO:0000313" key="3">
    <source>
        <dbReference type="Proteomes" id="UP001521785"/>
    </source>
</evidence>
<sequence length="361" mass="41103">MNRDHPFVVNILGDLNAMTTHSKFELISKIWPNAALSGPAFRESEYMAFLAHLNQEFSHLKQEQSEVAAESVQGIIELISLLRNNLSEGRNKIAQEFRDRFPDLDDFTLSRTMELVVRLWLTTRVALNEGFPKPIQTAFGSLEWPAEISLREAVHSQFALVDPADNVDKYFSPGLDPSLTASALVDICGIKLAWTSNLMDHLRLDKRHRVLTVYEHKICLLNHIKGDDSPFPLGFLQETIDTLNLLFPFGHGPTRELLRRENKLALYGLGTCNRDRRLSFGDYRVWRVQMASIVDVFNEPPRNWWQLLSDRRNLREWATFWLGPMVLILTIVSIVTGTVSSVYAVKQYNLACAQACAACAM</sequence>
<evidence type="ECO:0000256" key="1">
    <source>
        <dbReference type="SAM" id="Phobius"/>
    </source>
</evidence>
<keyword evidence="1" id="KW-0812">Transmembrane</keyword>
<reference evidence="2 3" key="1">
    <citation type="submission" date="2024-02" db="EMBL/GenBank/DDBJ databases">
        <title>De novo assembly and annotation of 12 fungi associated with fruit tree decline syndrome in Ontario, Canada.</title>
        <authorList>
            <person name="Sulman M."/>
            <person name="Ellouze W."/>
            <person name="Ilyukhin E."/>
        </authorList>
    </citation>
    <scope>NUCLEOTIDE SEQUENCE [LARGE SCALE GENOMIC DNA]</scope>
    <source>
        <strain evidence="2 3">M42-189</strain>
    </source>
</reference>
<gene>
    <name evidence="2" type="ORF">SLS60_005100</name>
</gene>
<accession>A0ABR3RGV0</accession>
<evidence type="ECO:0000313" key="2">
    <source>
        <dbReference type="EMBL" id="KAL1603513.1"/>
    </source>
</evidence>